<sequence>MLRKTIHVIFVLGLVFSSSAALAAIPTHPDQVQRINVIDLLALQRQHSVIFVDTRTPGQWQQAVDKIPGALRITSQAEFDEFKRTVPSDSVVVTYCT</sequence>
<protein>
    <recommendedName>
        <fullName evidence="4">Rhodanese domain-containing protein</fullName>
    </recommendedName>
</protein>
<organism evidence="2 3">
    <name type="scientific">Pelovirga terrestris</name>
    <dbReference type="NCBI Taxonomy" id="2771352"/>
    <lineage>
        <taxon>Bacteria</taxon>
        <taxon>Pseudomonadati</taxon>
        <taxon>Thermodesulfobacteriota</taxon>
        <taxon>Desulfuromonadia</taxon>
        <taxon>Geobacterales</taxon>
        <taxon>Geobacteraceae</taxon>
        <taxon>Pelovirga</taxon>
    </lineage>
</organism>
<evidence type="ECO:0000256" key="1">
    <source>
        <dbReference type="SAM" id="SignalP"/>
    </source>
</evidence>
<evidence type="ECO:0000313" key="3">
    <source>
        <dbReference type="Proteomes" id="UP000632828"/>
    </source>
</evidence>
<gene>
    <name evidence="2" type="ORF">ICT70_01095</name>
</gene>
<keyword evidence="1" id="KW-0732">Signal</keyword>
<evidence type="ECO:0008006" key="4">
    <source>
        <dbReference type="Google" id="ProtNLM"/>
    </source>
</evidence>
<name>A0A8J6QLF0_9BACT</name>
<keyword evidence="3" id="KW-1185">Reference proteome</keyword>
<dbReference type="SUPFAM" id="SSF52821">
    <property type="entry name" value="Rhodanese/Cell cycle control phosphatase"/>
    <property type="match status" value="1"/>
</dbReference>
<comment type="caution">
    <text evidence="2">The sequence shown here is derived from an EMBL/GenBank/DDBJ whole genome shotgun (WGS) entry which is preliminary data.</text>
</comment>
<dbReference type="AlphaFoldDB" id="A0A8J6QLF0"/>
<evidence type="ECO:0000313" key="2">
    <source>
        <dbReference type="EMBL" id="MBD1399262.1"/>
    </source>
</evidence>
<dbReference type="EMBL" id="JACWUN010000001">
    <property type="protein sequence ID" value="MBD1399262.1"/>
    <property type="molecule type" value="Genomic_DNA"/>
</dbReference>
<feature type="signal peptide" evidence="1">
    <location>
        <begin position="1"/>
        <end position="23"/>
    </location>
</feature>
<dbReference type="RefSeq" id="WP_191153534.1">
    <property type="nucleotide sequence ID" value="NZ_JACWUN010000001.1"/>
</dbReference>
<accession>A0A8J6QLF0</accession>
<dbReference type="Proteomes" id="UP000632828">
    <property type="component" value="Unassembled WGS sequence"/>
</dbReference>
<proteinExistence type="predicted"/>
<dbReference type="InterPro" id="IPR036873">
    <property type="entry name" value="Rhodanese-like_dom_sf"/>
</dbReference>
<dbReference type="Gene3D" id="3.40.250.10">
    <property type="entry name" value="Rhodanese-like domain"/>
    <property type="match status" value="1"/>
</dbReference>
<feature type="chain" id="PRO_5035184667" description="Rhodanese domain-containing protein" evidence="1">
    <location>
        <begin position="24"/>
        <end position="97"/>
    </location>
</feature>
<reference evidence="2" key="1">
    <citation type="submission" date="2020-09" db="EMBL/GenBank/DDBJ databases">
        <title>Pelobacter alkaliphilus sp. nov., a novel anaerobic arsenate-reducing bacterium from terrestrial mud volcano.</title>
        <authorList>
            <person name="Khomyakova M.A."/>
            <person name="Merkel A.Y."/>
            <person name="Slobodkin A.I."/>
        </authorList>
    </citation>
    <scope>NUCLEOTIDE SEQUENCE</scope>
    <source>
        <strain evidence="2">M08fum</strain>
    </source>
</reference>